<evidence type="ECO:0000313" key="1">
    <source>
        <dbReference type="EMBL" id="MBB4267710.1"/>
    </source>
</evidence>
<evidence type="ECO:0000313" key="2">
    <source>
        <dbReference type="Proteomes" id="UP000554286"/>
    </source>
</evidence>
<protein>
    <submittedName>
        <fullName evidence="1">Uncharacterized protein</fullName>
    </submittedName>
</protein>
<dbReference type="Proteomes" id="UP000554286">
    <property type="component" value="Unassembled WGS sequence"/>
</dbReference>
<accession>A0A7W6WAY2</accession>
<dbReference type="InterPro" id="IPR045422">
    <property type="entry name" value="DUF6511"/>
</dbReference>
<dbReference type="RefSeq" id="WP_246423187.1">
    <property type="nucleotide sequence ID" value="NZ_JACIGK010000032.1"/>
</dbReference>
<dbReference type="AlphaFoldDB" id="A0A7W6WAY2"/>
<reference evidence="1 2" key="1">
    <citation type="submission" date="2020-08" db="EMBL/GenBank/DDBJ databases">
        <title>Genome sequencing of Purple Non-Sulfur Bacteria from various extreme environments.</title>
        <authorList>
            <person name="Mayer M."/>
        </authorList>
    </citation>
    <scope>NUCLEOTIDE SEQUENCE [LARGE SCALE GENOMIC DNA]</scope>
    <source>
        <strain evidence="1 2">JA131</strain>
    </source>
</reference>
<dbReference type="EMBL" id="JACIGK010000032">
    <property type="protein sequence ID" value="MBB4267710.1"/>
    <property type="molecule type" value="Genomic_DNA"/>
</dbReference>
<organism evidence="1 2">
    <name type="scientific">Roseospira visakhapatnamensis</name>
    <dbReference type="NCBI Taxonomy" id="390880"/>
    <lineage>
        <taxon>Bacteria</taxon>
        <taxon>Pseudomonadati</taxon>
        <taxon>Pseudomonadota</taxon>
        <taxon>Alphaproteobacteria</taxon>
        <taxon>Rhodospirillales</taxon>
        <taxon>Rhodospirillaceae</taxon>
        <taxon>Roseospira</taxon>
    </lineage>
</organism>
<sequence length="66" mass="7525">MIDKSKMEAQAIKDARRPFAEVLTELNLMAPFADRTPAEIDHLIEACVTGFQESMQRQSLEDEIPF</sequence>
<comment type="caution">
    <text evidence="1">The sequence shown here is derived from an EMBL/GenBank/DDBJ whole genome shotgun (WGS) entry which is preliminary data.</text>
</comment>
<dbReference type="Pfam" id="PF20121">
    <property type="entry name" value="DUF6511"/>
    <property type="match status" value="1"/>
</dbReference>
<proteinExistence type="predicted"/>
<gene>
    <name evidence="1" type="ORF">GGD89_003357</name>
</gene>
<name>A0A7W6WAY2_9PROT</name>
<keyword evidence="2" id="KW-1185">Reference proteome</keyword>